<dbReference type="InterPro" id="IPR000825">
    <property type="entry name" value="SUF_FeS_clus_asmbl_SufBD_core"/>
</dbReference>
<dbReference type="OMA" id="IKSYTKW"/>
<evidence type="ECO:0000313" key="3">
    <source>
        <dbReference type="Proteomes" id="UP000554766"/>
    </source>
</evidence>
<dbReference type="InterPro" id="IPR037284">
    <property type="entry name" value="SUF_FeS_clus_asmbl_SufBD_sf"/>
</dbReference>
<dbReference type="PANTHER" id="PTHR43575:SF1">
    <property type="entry name" value="PROTEIN ABCI7, CHLOROPLASTIC"/>
    <property type="match status" value="1"/>
</dbReference>
<evidence type="ECO:0000259" key="1">
    <source>
        <dbReference type="Pfam" id="PF01458"/>
    </source>
</evidence>
<dbReference type="RefSeq" id="WP_011899655.1">
    <property type="nucleotide sequence ID" value="NZ_JAAVJF010000003.1"/>
</dbReference>
<keyword evidence="3" id="KW-1185">Reference proteome</keyword>
<dbReference type="Pfam" id="PF01458">
    <property type="entry name" value="SUFBD_core"/>
    <property type="match status" value="1"/>
</dbReference>
<protein>
    <submittedName>
        <fullName evidence="2">SufD family Fe-S cluster assembly protein</fullName>
    </submittedName>
</protein>
<dbReference type="AlphaFoldDB" id="A0A7L4PAI2"/>
<dbReference type="Proteomes" id="UP000554766">
    <property type="component" value="Unassembled WGS sequence"/>
</dbReference>
<comment type="caution">
    <text evidence="2">The sequence shown here is derived from an EMBL/GenBank/DDBJ whole genome shotgun (WGS) entry which is preliminary data.</text>
</comment>
<dbReference type="InterPro" id="IPR055346">
    <property type="entry name" value="Fe-S_cluster_assembly_SufBD"/>
</dbReference>
<proteinExistence type="predicted"/>
<dbReference type="GeneID" id="5055580"/>
<dbReference type="SUPFAM" id="SSF101960">
    <property type="entry name" value="Stabilizer of iron transporter SufD"/>
    <property type="match status" value="1"/>
</dbReference>
<evidence type="ECO:0000313" key="2">
    <source>
        <dbReference type="EMBL" id="NYR15732.1"/>
    </source>
</evidence>
<gene>
    <name evidence="2" type="ORF">HC235_07255</name>
</gene>
<sequence>MDLKFAKALGAELASKLPWQEIADSPTVRYYTEWSKFEGYKPLEVPAPLPGEAGPCKIVLVDGALAAVGRCSGVEVGAAADVFHNVQINSKILALHASALRAAVRITITGQVEPLVVVMSASAKGAHTASHVVIEAEPSAAGSVVVYAETAEGAMHTAVVEGRLGGYLEYVLVSRGGGPQYVHSALAVEKSVAARPLAFGGVMNSVREEYVIGEGASAEVVGLELGVGDSRIDHVVSVINDAPRGRGFARLYAVAADRSFVTQRAVGRITKRGAGSNSAVEGVVYIAGDGAVANTQPVILVETGDVEGARHSAADAALDEDREFFLRARGVRKDDLPKLLMLSLVDQYLSSLSEAARGVVEPLLKPLFS</sequence>
<dbReference type="EMBL" id="JAAVJF010000003">
    <property type="protein sequence ID" value="NYR15732.1"/>
    <property type="molecule type" value="Genomic_DNA"/>
</dbReference>
<dbReference type="GO" id="GO:0016226">
    <property type="term" value="P:iron-sulfur cluster assembly"/>
    <property type="evidence" value="ECO:0007669"/>
    <property type="project" value="InterPro"/>
</dbReference>
<accession>A0A7L4PAI2</accession>
<reference evidence="2 3" key="1">
    <citation type="journal article" date="2020" name="Nat. Commun.">
        <title>The structures of two archaeal type IV pili illuminate evolutionary relationships.</title>
        <authorList>
            <person name="Wang F."/>
            <person name="Baquero D.P."/>
            <person name="Su Z."/>
            <person name="Beltran L.C."/>
            <person name="Prangishvili D."/>
            <person name="Krupovic M."/>
            <person name="Egelman E.H."/>
        </authorList>
    </citation>
    <scope>NUCLEOTIDE SEQUENCE [LARGE SCALE GENOMIC DNA]</scope>
    <source>
        <strain evidence="2 3">2GA</strain>
    </source>
</reference>
<feature type="domain" description="SUF system FeS cluster assembly SufBD core" evidence="1">
    <location>
        <begin position="123"/>
        <end position="340"/>
    </location>
</feature>
<name>A0A7L4PAI2_9CREN</name>
<dbReference type="PANTHER" id="PTHR43575">
    <property type="entry name" value="PROTEIN ABCI7, CHLOROPLASTIC"/>
    <property type="match status" value="1"/>
</dbReference>
<organism evidence="2 3">
    <name type="scientific">Pyrobaculum arsenaticum</name>
    <dbReference type="NCBI Taxonomy" id="121277"/>
    <lineage>
        <taxon>Archaea</taxon>
        <taxon>Thermoproteota</taxon>
        <taxon>Thermoprotei</taxon>
        <taxon>Thermoproteales</taxon>
        <taxon>Thermoproteaceae</taxon>
        <taxon>Pyrobaculum</taxon>
    </lineage>
</organism>